<dbReference type="Pfam" id="PF13149">
    <property type="entry name" value="Mfa_like_1"/>
    <property type="match status" value="1"/>
</dbReference>
<name>A0A1M5J8Q1_9BACT</name>
<dbReference type="Gene3D" id="2.60.40.2620">
    <property type="entry name" value="Fimbrillin-like"/>
    <property type="match status" value="1"/>
</dbReference>
<dbReference type="InterPro" id="IPR042278">
    <property type="entry name" value="Mfa-like_1_N"/>
</dbReference>
<dbReference type="AlphaFoldDB" id="A0A1M5J8Q1"/>
<dbReference type="Gene3D" id="2.60.40.2630">
    <property type="match status" value="1"/>
</dbReference>
<protein>
    <submittedName>
        <fullName evidence="1">Fimbrillin-like</fullName>
    </submittedName>
</protein>
<dbReference type="InterPro" id="IPR025049">
    <property type="entry name" value="Mfa-like_1"/>
</dbReference>
<organism evidence="1 2">
    <name type="scientific">Dysgonomonas macrotermitis</name>
    <dbReference type="NCBI Taxonomy" id="1346286"/>
    <lineage>
        <taxon>Bacteria</taxon>
        <taxon>Pseudomonadati</taxon>
        <taxon>Bacteroidota</taxon>
        <taxon>Bacteroidia</taxon>
        <taxon>Bacteroidales</taxon>
        <taxon>Dysgonomonadaceae</taxon>
        <taxon>Dysgonomonas</taxon>
    </lineage>
</organism>
<dbReference type="Proteomes" id="UP000184480">
    <property type="component" value="Unassembled WGS sequence"/>
</dbReference>
<proteinExistence type="predicted"/>
<dbReference type="STRING" id="1346286.SAMN05444362_12236"/>
<dbReference type="CDD" id="cd13121">
    <property type="entry name" value="BF2867_like_C"/>
    <property type="match status" value="1"/>
</dbReference>
<sequence>MVMKKICLIIASGLFLLCGCEQQDFLEEQGNSDTALSLEVAGLGIWTADGISKSVFEQGDQIGLHIFSGNNASQNKITYDGTKWSLQTSVLLSESDKEIYAYYPFNSEYTPDNPVFIDHTSGIDYLYSSAYTVNQYNPSLLLEMKHALALIEFEFVAVNLPFPIMIERILIEGTGLHSRAKLDLQTGNLEYVEGIYNPAIIYGWQLDNEYATYGMKVNLMVVPVKATEAAMGIIVNFQFDSFIKSWQFPLSTIWQSGKKYTYRVYIEGTHLWVVQADIAEWTDGGYTRIPLIY</sequence>
<reference evidence="2" key="1">
    <citation type="submission" date="2016-11" db="EMBL/GenBank/DDBJ databases">
        <authorList>
            <person name="Varghese N."/>
            <person name="Submissions S."/>
        </authorList>
    </citation>
    <scope>NUCLEOTIDE SEQUENCE [LARGE SCALE GENOMIC DNA]</scope>
    <source>
        <strain evidence="2">DSM 27370</strain>
    </source>
</reference>
<evidence type="ECO:0000313" key="2">
    <source>
        <dbReference type="Proteomes" id="UP000184480"/>
    </source>
</evidence>
<dbReference type="EMBL" id="FQUC01000022">
    <property type="protein sequence ID" value="SHG36725.1"/>
    <property type="molecule type" value="Genomic_DNA"/>
</dbReference>
<gene>
    <name evidence="1" type="ORF">SAMN05444362_12236</name>
</gene>
<dbReference type="CDD" id="cd13120">
    <property type="entry name" value="BF2867_like_N"/>
    <property type="match status" value="1"/>
</dbReference>
<keyword evidence="2" id="KW-1185">Reference proteome</keyword>
<accession>A0A1M5J8Q1</accession>
<evidence type="ECO:0000313" key="1">
    <source>
        <dbReference type="EMBL" id="SHG36725.1"/>
    </source>
</evidence>
<dbReference type="PROSITE" id="PS51257">
    <property type="entry name" value="PROKAR_LIPOPROTEIN"/>
    <property type="match status" value="1"/>
</dbReference>